<accession>A0A699ZQX1</accession>
<sequence length="143" mass="14958">MTGSPRAEVAAGSRVPTGSFDDVPSGLGGQCHRCGVCIHQGCDRGCFSLRAIARFLASGALNLASEAMPAQAIADTPQLLTINCISGGVGGPSLSKVTLDIAARCEWKEVSSQPHRKKDPLAQMACCELTNVTFQTFECQLCS</sequence>
<comment type="caution">
    <text evidence="1">The sequence shown here is derived from an EMBL/GenBank/DDBJ whole genome shotgun (WGS) entry which is preliminary data.</text>
</comment>
<evidence type="ECO:0000313" key="1">
    <source>
        <dbReference type="EMBL" id="GFH25083.1"/>
    </source>
</evidence>
<gene>
    <name evidence="1" type="ORF">HaLaN_22989</name>
</gene>
<dbReference type="Proteomes" id="UP000485058">
    <property type="component" value="Unassembled WGS sequence"/>
</dbReference>
<evidence type="ECO:0000313" key="2">
    <source>
        <dbReference type="Proteomes" id="UP000485058"/>
    </source>
</evidence>
<protein>
    <submittedName>
        <fullName evidence="1">Uncharacterized protein</fullName>
    </submittedName>
</protein>
<name>A0A699ZQX1_HAELA</name>
<dbReference type="AlphaFoldDB" id="A0A699ZQX1"/>
<reference evidence="1 2" key="1">
    <citation type="submission" date="2020-02" db="EMBL/GenBank/DDBJ databases">
        <title>Draft genome sequence of Haematococcus lacustris strain NIES-144.</title>
        <authorList>
            <person name="Morimoto D."/>
            <person name="Nakagawa S."/>
            <person name="Yoshida T."/>
            <person name="Sawayama S."/>
        </authorList>
    </citation>
    <scope>NUCLEOTIDE SEQUENCE [LARGE SCALE GENOMIC DNA]</scope>
    <source>
        <strain evidence="1 2">NIES-144</strain>
    </source>
</reference>
<organism evidence="1 2">
    <name type="scientific">Haematococcus lacustris</name>
    <name type="common">Green alga</name>
    <name type="synonym">Haematococcus pluvialis</name>
    <dbReference type="NCBI Taxonomy" id="44745"/>
    <lineage>
        <taxon>Eukaryota</taxon>
        <taxon>Viridiplantae</taxon>
        <taxon>Chlorophyta</taxon>
        <taxon>core chlorophytes</taxon>
        <taxon>Chlorophyceae</taxon>
        <taxon>CS clade</taxon>
        <taxon>Chlamydomonadales</taxon>
        <taxon>Haematococcaceae</taxon>
        <taxon>Haematococcus</taxon>
    </lineage>
</organism>
<proteinExistence type="predicted"/>
<dbReference type="EMBL" id="BLLF01002713">
    <property type="protein sequence ID" value="GFH25083.1"/>
    <property type="molecule type" value="Genomic_DNA"/>
</dbReference>
<keyword evidence="2" id="KW-1185">Reference proteome</keyword>